<dbReference type="Gene3D" id="1.20.1280.50">
    <property type="match status" value="1"/>
</dbReference>
<dbReference type="EMBL" id="ML122305">
    <property type="protein sequence ID" value="RPD54479.1"/>
    <property type="molecule type" value="Genomic_DNA"/>
</dbReference>
<organism evidence="1 2">
    <name type="scientific">Lentinus tigrinus ALCF2SS1-6</name>
    <dbReference type="NCBI Taxonomy" id="1328759"/>
    <lineage>
        <taxon>Eukaryota</taxon>
        <taxon>Fungi</taxon>
        <taxon>Dikarya</taxon>
        <taxon>Basidiomycota</taxon>
        <taxon>Agaricomycotina</taxon>
        <taxon>Agaricomycetes</taxon>
        <taxon>Polyporales</taxon>
        <taxon>Polyporaceae</taxon>
        <taxon>Lentinus</taxon>
    </lineage>
</organism>
<keyword evidence="2" id="KW-1185">Reference proteome</keyword>
<dbReference type="SUPFAM" id="SSF81383">
    <property type="entry name" value="F-box domain"/>
    <property type="match status" value="1"/>
</dbReference>
<dbReference type="OrthoDB" id="2749750at2759"/>
<evidence type="ECO:0000313" key="1">
    <source>
        <dbReference type="EMBL" id="RPD54479.1"/>
    </source>
</evidence>
<feature type="non-terminal residue" evidence="1">
    <location>
        <position position="359"/>
    </location>
</feature>
<accession>A0A5C2RU31</accession>
<dbReference type="Proteomes" id="UP000313359">
    <property type="component" value="Unassembled WGS sequence"/>
</dbReference>
<protein>
    <recommendedName>
        <fullName evidence="3">F-box domain-containing protein</fullName>
    </recommendedName>
</protein>
<evidence type="ECO:0008006" key="3">
    <source>
        <dbReference type="Google" id="ProtNLM"/>
    </source>
</evidence>
<dbReference type="InterPro" id="IPR036047">
    <property type="entry name" value="F-box-like_dom_sf"/>
</dbReference>
<dbReference type="AlphaFoldDB" id="A0A5C2RU31"/>
<gene>
    <name evidence="1" type="ORF">L227DRAFT_604038</name>
</gene>
<evidence type="ECO:0000313" key="2">
    <source>
        <dbReference type="Proteomes" id="UP000313359"/>
    </source>
</evidence>
<reference evidence="1" key="1">
    <citation type="journal article" date="2018" name="Genome Biol. Evol.">
        <title>Genomics and development of Lentinus tigrinus, a white-rot wood-decaying mushroom with dimorphic fruiting bodies.</title>
        <authorList>
            <person name="Wu B."/>
            <person name="Xu Z."/>
            <person name="Knudson A."/>
            <person name="Carlson A."/>
            <person name="Chen N."/>
            <person name="Kovaka S."/>
            <person name="LaButti K."/>
            <person name="Lipzen A."/>
            <person name="Pennachio C."/>
            <person name="Riley R."/>
            <person name="Schakwitz W."/>
            <person name="Umezawa K."/>
            <person name="Ohm R.A."/>
            <person name="Grigoriev I.V."/>
            <person name="Nagy L.G."/>
            <person name="Gibbons J."/>
            <person name="Hibbett D."/>
        </authorList>
    </citation>
    <scope>NUCLEOTIDE SEQUENCE [LARGE SCALE GENOMIC DNA]</scope>
    <source>
        <strain evidence="1">ALCF2SS1-6</strain>
    </source>
</reference>
<sequence>MLTELTWWSRPLASATAALSAVKAELIKHVTARYTIPLLLDEIIVEIVSHLEPPAAARAALVCTHWCPHAMRVAYAHIILHSDTRTSVLLARTLNQYKSRHLIKHVRHLTVIHCFPYDYNAFVSMFDWLAYVSPGSLRTFRAVGEISIANLFSHCLAELHCPDVQILRESHIDHGSRSHLHSNRDFAETSSTEFLPSFIKRAWSTIRPIDIDLTFLCLAGQPATRLDQLRVLISLLTNDPSRGCSVWVALGRQLISNPWPNALQLFLASRVSTNCLCNTRERPLVQVGTGPDPEGVVQAAAFLRADGSLPTSTIDALLSRMCNLAHFPAWVNVRIFYFERVDSEEAPGCKECGVVEGAI</sequence>
<name>A0A5C2RU31_9APHY</name>
<proteinExistence type="predicted"/>